<dbReference type="RefSeq" id="WP_091869587.1">
    <property type="nucleotide sequence ID" value="NZ_FNAO01000006.1"/>
</dbReference>
<dbReference type="InterPro" id="IPR041613">
    <property type="entry name" value="Pept_S41_N"/>
</dbReference>
<proteinExistence type="predicted"/>
<dbReference type="Gene3D" id="3.90.226.10">
    <property type="entry name" value="2-enoyl-CoA Hydratase, Chain A, domain 1"/>
    <property type="match status" value="1"/>
</dbReference>
<dbReference type="Pfam" id="PF18294">
    <property type="entry name" value="Pept_S41_N"/>
    <property type="match status" value="1"/>
</dbReference>
<feature type="domain" description="Tail specific protease" evidence="1">
    <location>
        <begin position="200"/>
        <end position="430"/>
    </location>
</feature>
<keyword evidence="2" id="KW-0645">Protease</keyword>
<dbReference type="Proteomes" id="UP000199109">
    <property type="component" value="Unassembled WGS sequence"/>
</dbReference>
<dbReference type="AlphaFoldDB" id="A0A1G7EQY7"/>
<dbReference type="PANTHER" id="PTHR32060:SF30">
    <property type="entry name" value="CARBOXY-TERMINAL PROCESSING PROTEASE CTPA"/>
    <property type="match status" value="1"/>
</dbReference>
<evidence type="ECO:0000259" key="1">
    <source>
        <dbReference type="SMART" id="SM00245"/>
    </source>
</evidence>
<dbReference type="InterPro" id="IPR005151">
    <property type="entry name" value="Tail-specific_protease"/>
</dbReference>
<dbReference type="CDD" id="cd07561">
    <property type="entry name" value="Peptidase_S41_CPP_like"/>
    <property type="match status" value="1"/>
</dbReference>
<evidence type="ECO:0000313" key="2">
    <source>
        <dbReference type="EMBL" id="SDE66074.1"/>
    </source>
</evidence>
<evidence type="ECO:0000313" key="3">
    <source>
        <dbReference type="Proteomes" id="UP000199109"/>
    </source>
</evidence>
<sequence length="495" mass="55479">MLNYFKTGVILSLFLLSSCVKEDDLYLSDTVEPDPDAGVQVQDFMWKAMNFWYFWQADVENLADNRFPNTTQGTAAYTEFLASEDDPGKFFENKLQFNEDRFSFYSDDYVELTQSLSGISKSNGMEFGLVRIPNSNDIIGYVRYIIPNSDAATKPIHRGDLFTGVNGTTLTESNYRGLLFGNSDTYTLNMATIVDNTPVPNGEEITLTKQKDLQENPVFLDKIIETNGKKIGYLVYNSFTNEFDEQLNDAFGRFKTGGVTDLVLDMRYNPGGSVNTARLLSSMIYGTNTKDVFLKARYNDKYQKILEDKKTDLHDYFADKTGKGTAINTLKLSKIYVLTTQGSASASELVINGLEPYMDVVQIGEKTRGKNEFSVTMVDDRENNYLYSPKRVGKIKSNNRWAIQPLLGRNENADGFSDYTAGLQPDIPLKEDLSNLGDLGDLNEPLLAKAIQQITGTVSAKMDFTVALPMETITSSKLQTPMGDTMYVTDLPVIR</sequence>
<dbReference type="SUPFAM" id="SSF52096">
    <property type="entry name" value="ClpP/crotonase"/>
    <property type="match status" value="1"/>
</dbReference>
<dbReference type="InterPro" id="IPR036034">
    <property type="entry name" value="PDZ_sf"/>
</dbReference>
<dbReference type="GO" id="GO:0006508">
    <property type="term" value="P:proteolysis"/>
    <property type="evidence" value="ECO:0007669"/>
    <property type="project" value="UniProtKB-KW"/>
</dbReference>
<keyword evidence="3" id="KW-1185">Reference proteome</keyword>
<dbReference type="PANTHER" id="PTHR32060">
    <property type="entry name" value="TAIL-SPECIFIC PROTEASE"/>
    <property type="match status" value="1"/>
</dbReference>
<dbReference type="Gene3D" id="3.30.750.170">
    <property type="match status" value="1"/>
</dbReference>
<organism evidence="2 3">
    <name type="scientific">Pricia antarctica</name>
    <dbReference type="NCBI Taxonomy" id="641691"/>
    <lineage>
        <taxon>Bacteria</taxon>
        <taxon>Pseudomonadati</taxon>
        <taxon>Bacteroidota</taxon>
        <taxon>Flavobacteriia</taxon>
        <taxon>Flavobacteriales</taxon>
        <taxon>Flavobacteriaceae</taxon>
        <taxon>Pricia</taxon>
    </lineage>
</organism>
<dbReference type="InterPro" id="IPR029045">
    <property type="entry name" value="ClpP/crotonase-like_dom_sf"/>
</dbReference>
<dbReference type="GO" id="GO:0008236">
    <property type="term" value="F:serine-type peptidase activity"/>
    <property type="evidence" value="ECO:0007669"/>
    <property type="project" value="InterPro"/>
</dbReference>
<protein>
    <submittedName>
        <fullName evidence="2">C-terminal processing protease CtpA/Prc, contains a PDZ domain</fullName>
    </submittedName>
</protein>
<gene>
    <name evidence="2" type="ORF">SAMN05421636_106286</name>
</gene>
<name>A0A1G7EQY7_9FLAO</name>
<reference evidence="2 3" key="1">
    <citation type="submission" date="2016-10" db="EMBL/GenBank/DDBJ databases">
        <authorList>
            <person name="de Groot N.N."/>
        </authorList>
    </citation>
    <scope>NUCLEOTIDE SEQUENCE [LARGE SCALE GENOMIC DNA]</scope>
    <source>
        <strain evidence="2 3">DSM 23421</strain>
    </source>
</reference>
<dbReference type="SMART" id="SM00245">
    <property type="entry name" value="TSPc"/>
    <property type="match status" value="1"/>
</dbReference>
<dbReference type="Gene3D" id="2.30.42.10">
    <property type="match status" value="1"/>
</dbReference>
<accession>A0A1G7EQY7</accession>
<dbReference type="GO" id="GO:0030288">
    <property type="term" value="C:outer membrane-bounded periplasmic space"/>
    <property type="evidence" value="ECO:0007669"/>
    <property type="project" value="TreeGrafter"/>
</dbReference>
<dbReference type="STRING" id="641691.SAMN05421636_106286"/>
<dbReference type="GO" id="GO:0007165">
    <property type="term" value="P:signal transduction"/>
    <property type="evidence" value="ECO:0007669"/>
    <property type="project" value="TreeGrafter"/>
</dbReference>
<dbReference type="PROSITE" id="PS51257">
    <property type="entry name" value="PROKAR_LIPOPROTEIN"/>
    <property type="match status" value="1"/>
</dbReference>
<dbReference type="Pfam" id="PF03572">
    <property type="entry name" value="Peptidase_S41"/>
    <property type="match status" value="1"/>
</dbReference>
<dbReference type="GO" id="GO:0004175">
    <property type="term" value="F:endopeptidase activity"/>
    <property type="evidence" value="ECO:0007669"/>
    <property type="project" value="TreeGrafter"/>
</dbReference>
<dbReference type="EMBL" id="FNAO01000006">
    <property type="protein sequence ID" value="SDE66074.1"/>
    <property type="molecule type" value="Genomic_DNA"/>
</dbReference>
<keyword evidence="2" id="KW-0378">Hydrolase</keyword>
<dbReference type="SUPFAM" id="SSF50156">
    <property type="entry name" value="PDZ domain-like"/>
    <property type="match status" value="1"/>
</dbReference>
<dbReference type="OrthoDB" id="7168509at2"/>